<dbReference type="RefSeq" id="WP_108641600.1">
    <property type="nucleotide sequence ID" value="NZ_QCYG01000008.1"/>
</dbReference>
<dbReference type="InterPro" id="IPR005107">
    <property type="entry name" value="CO_DH_flav_C"/>
</dbReference>
<keyword evidence="2" id="KW-0274">FAD</keyword>
<evidence type="ECO:0000313" key="6">
    <source>
        <dbReference type="Proteomes" id="UP000244817"/>
    </source>
</evidence>
<dbReference type="SMART" id="SM01092">
    <property type="entry name" value="CO_deh_flav_C"/>
    <property type="match status" value="1"/>
</dbReference>
<dbReference type="EMBL" id="QCYG01000008">
    <property type="protein sequence ID" value="PVA05747.1"/>
    <property type="molecule type" value="Genomic_DNA"/>
</dbReference>
<dbReference type="InterPro" id="IPR051312">
    <property type="entry name" value="Diverse_Substr_Oxidored"/>
</dbReference>
<keyword evidence="3" id="KW-0560">Oxidoreductase</keyword>
<keyword evidence="6" id="KW-1185">Reference proteome</keyword>
<dbReference type="InterPro" id="IPR036683">
    <property type="entry name" value="CO_DH_flav_C_dom_sf"/>
</dbReference>
<dbReference type="InterPro" id="IPR016167">
    <property type="entry name" value="FAD-bd_PCMH_sub1"/>
</dbReference>
<dbReference type="SUPFAM" id="SSF55447">
    <property type="entry name" value="CO dehydrogenase flavoprotein C-terminal domain-like"/>
    <property type="match status" value="1"/>
</dbReference>
<dbReference type="PROSITE" id="PS51387">
    <property type="entry name" value="FAD_PCMH"/>
    <property type="match status" value="1"/>
</dbReference>
<evidence type="ECO:0000256" key="1">
    <source>
        <dbReference type="ARBA" id="ARBA00022630"/>
    </source>
</evidence>
<proteinExistence type="predicted"/>
<dbReference type="Gene3D" id="3.30.43.10">
    <property type="entry name" value="Uridine Diphospho-n-acetylenolpyruvylglucosamine Reductase, domain 2"/>
    <property type="match status" value="1"/>
</dbReference>
<dbReference type="InterPro" id="IPR016166">
    <property type="entry name" value="FAD-bd_PCMH"/>
</dbReference>
<dbReference type="Gene3D" id="3.30.465.10">
    <property type="match status" value="1"/>
</dbReference>
<keyword evidence="1" id="KW-0285">Flavoprotein</keyword>
<dbReference type="InterPro" id="IPR016169">
    <property type="entry name" value="FAD-bd_PCMH_sub2"/>
</dbReference>
<dbReference type="GO" id="GO:0016491">
    <property type="term" value="F:oxidoreductase activity"/>
    <property type="evidence" value="ECO:0007669"/>
    <property type="project" value="UniProtKB-KW"/>
</dbReference>
<dbReference type="OrthoDB" id="9814706at2"/>
<evidence type="ECO:0000313" key="5">
    <source>
        <dbReference type="EMBL" id="PVA05747.1"/>
    </source>
</evidence>
<protein>
    <submittedName>
        <fullName evidence="5">Oxidoreductase</fullName>
    </submittedName>
</protein>
<evidence type="ECO:0000259" key="4">
    <source>
        <dbReference type="PROSITE" id="PS51387"/>
    </source>
</evidence>
<name>A0A2T7FUA1_9RHOB</name>
<dbReference type="PANTHER" id="PTHR42659:SF2">
    <property type="entry name" value="XANTHINE DEHYDROGENASE SUBUNIT C-RELATED"/>
    <property type="match status" value="1"/>
</dbReference>
<feature type="domain" description="FAD-binding PCMH-type" evidence="4">
    <location>
        <begin position="1"/>
        <end position="172"/>
    </location>
</feature>
<dbReference type="AlphaFoldDB" id="A0A2T7FUA1"/>
<dbReference type="GO" id="GO:0071949">
    <property type="term" value="F:FAD binding"/>
    <property type="evidence" value="ECO:0007669"/>
    <property type="project" value="InterPro"/>
</dbReference>
<gene>
    <name evidence="5" type="ORF">DC363_13040</name>
</gene>
<dbReference type="Proteomes" id="UP000244817">
    <property type="component" value="Unassembled WGS sequence"/>
</dbReference>
<sequence length="287" mass="29659">MRYERPETLEDAVGLLSATPERSHILAGGTDLLVRMKNDDFDADLVVDIKRIAGMGEIARTDAGFVIGAAVPCAKLAEDAALVAAWPGVVEAANLIGSTQIQSRCTMTGNLCNAGPAADSVPALVAVDARVKIVGPEGNRIIPARDVPVGPGQTSLAPGEIVAAIVLPEPAPQTGSAYLRFIPRTEMDIAVVGTAVVLTRDADGTVASARVALGAVGPRVIVPDDAAQMLVGTTLDDDTLARFEAACSDAATPIDDKRGTVAFRKEVAGVLARRAAKIAYDRAGETQ</sequence>
<evidence type="ECO:0000256" key="3">
    <source>
        <dbReference type="ARBA" id="ARBA00023002"/>
    </source>
</evidence>
<dbReference type="Pfam" id="PF00941">
    <property type="entry name" value="FAD_binding_5"/>
    <property type="match status" value="1"/>
</dbReference>
<dbReference type="Pfam" id="PF03450">
    <property type="entry name" value="CO_deh_flav_C"/>
    <property type="match status" value="1"/>
</dbReference>
<reference evidence="5 6" key="1">
    <citation type="submission" date="2018-04" db="EMBL/GenBank/DDBJ databases">
        <title>Pelagivirga bohaiensis gen. nov., sp. nov., a bacterium isolated from the Bohai Sea.</title>
        <authorList>
            <person name="Ji X."/>
        </authorList>
    </citation>
    <scope>NUCLEOTIDE SEQUENCE [LARGE SCALE GENOMIC DNA]</scope>
    <source>
        <strain evidence="5 6">BH-SD16</strain>
    </source>
</reference>
<dbReference type="InterPro" id="IPR036318">
    <property type="entry name" value="FAD-bd_PCMH-like_sf"/>
</dbReference>
<dbReference type="Gene3D" id="3.30.390.50">
    <property type="entry name" value="CO dehydrogenase flavoprotein, C-terminal domain"/>
    <property type="match status" value="1"/>
</dbReference>
<organism evidence="5 6">
    <name type="scientific">Thalassorhabdomicrobium marinisediminis</name>
    <dbReference type="NCBI Taxonomy" id="2170577"/>
    <lineage>
        <taxon>Bacteria</taxon>
        <taxon>Pseudomonadati</taxon>
        <taxon>Pseudomonadota</taxon>
        <taxon>Alphaproteobacteria</taxon>
        <taxon>Rhodobacterales</taxon>
        <taxon>Paracoccaceae</taxon>
        <taxon>Thalassorhabdomicrobium</taxon>
    </lineage>
</organism>
<accession>A0A2T7FUA1</accession>
<dbReference type="SUPFAM" id="SSF56176">
    <property type="entry name" value="FAD-binding/transporter-associated domain-like"/>
    <property type="match status" value="1"/>
</dbReference>
<dbReference type="InterPro" id="IPR002346">
    <property type="entry name" value="Mopterin_DH_FAD-bd"/>
</dbReference>
<evidence type="ECO:0000256" key="2">
    <source>
        <dbReference type="ARBA" id="ARBA00022827"/>
    </source>
</evidence>
<comment type="caution">
    <text evidence="5">The sequence shown here is derived from an EMBL/GenBank/DDBJ whole genome shotgun (WGS) entry which is preliminary data.</text>
</comment>
<dbReference type="PANTHER" id="PTHR42659">
    <property type="entry name" value="XANTHINE DEHYDROGENASE SUBUNIT C-RELATED"/>
    <property type="match status" value="1"/>
</dbReference>